<dbReference type="Proteomes" id="UP000807469">
    <property type="component" value="Unassembled WGS sequence"/>
</dbReference>
<name>A0A9P5YZJ3_9AGAR</name>
<reference evidence="2" key="1">
    <citation type="submission" date="2020-11" db="EMBL/GenBank/DDBJ databases">
        <authorList>
            <consortium name="DOE Joint Genome Institute"/>
            <person name="Ahrendt S."/>
            <person name="Riley R."/>
            <person name="Andreopoulos W."/>
            <person name="Labutti K."/>
            <person name="Pangilinan J."/>
            <person name="Ruiz-Duenas F.J."/>
            <person name="Barrasa J.M."/>
            <person name="Sanchez-Garcia M."/>
            <person name="Camarero S."/>
            <person name="Miyauchi S."/>
            <person name="Serrano A."/>
            <person name="Linde D."/>
            <person name="Babiker R."/>
            <person name="Drula E."/>
            <person name="Ayuso-Fernandez I."/>
            <person name="Pacheco R."/>
            <person name="Padilla G."/>
            <person name="Ferreira P."/>
            <person name="Barriuso J."/>
            <person name="Kellner H."/>
            <person name="Castanera R."/>
            <person name="Alfaro M."/>
            <person name="Ramirez L."/>
            <person name="Pisabarro A.G."/>
            <person name="Kuo A."/>
            <person name="Tritt A."/>
            <person name="Lipzen A."/>
            <person name="He G."/>
            <person name="Yan M."/>
            <person name="Ng V."/>
            <person name="Cullen D."/>
            <person name="Martin F."/>
            <person name="Rosso M.-N."/>
            <person name="Henrissat B."/>
            <person name="Hibbett D."/>
            <person name="Martinez A.T."/>
            <person name="Grigoriev I.V."/>
        </authorList>
    </citation>
    <scope>NUCLEOTIDE SEQUENCE</scope>
    <source>
        <strain evidence="2">CIRM-BRFM 674</strain>
    </source>
</reference>
<organism evidence="2 3">
    <name type="scientific">Pholiota conissans</name>
    <dbReference type="NCBI Taxonomy" id="109636"/>
    <lineage>
        <taxon>Eukaryota</taxon>
        <taxon>Fungi</taxon>
        <taxon>Dikarya</taxon>
        <taxon>Basidiomycota</taxon>
        <taxon>Agaricomycotina</taxon>
        <taxon>Agaricomycetes</taxon>
        <taxon>Agaricomycetidae</taxon>
        <taxon>Agaricales</taxon>
        <taxon>Agaricineae</taxon>
        <taxon>Strophariaceae</taxon>
        <taxon>Pholiota</taxon>
    </lineage>
</organism>
<evidence type="ECO:0000256" key="1">
    <source>
        <dbReference type="SAM" id="Phobius"/>
    </source>
</evidence>
<proteinExistence type="predicted"/>
<keyword evidence="1" id="KW-0812">Transmembrane</keyword>
<comment type="caution">
    <text evidence="2">The sequence shown here is derived from an EMBL/GenBank/DDBJ whole genome shotgun (WGS) entry which is preliminary data.</text>
</comment>
<dbReference type="AlphaFoldDB" id="A0A9P5YZJ3"/>
<keyword evidence="1" id="KW-1133">Transmembrane helix</keyword>
<accession>A0A9P5YZJ3</accession>
<feature type="transmembrane region" description="Helical" evidence="1">
    <location>
        <begin position="66"/>
        <end position="83"/>
    </location>
</feature>
<protein>
    <submittedName>
        <fullName evidence="2">Uncharacterized protein</fullName>
    </submittedName>
</protein>
<keyword evidence="3" id="KW-1185">Reference proteome</keyword>
<evidence type="ECO:0000313" key="2">
    <source>
        <dbReference type="EMBL" id="KAF9476746.1"/>
    </source>
</evidence>
<sequence>MDIESHLPVQYELGVLMSILSMFLYLFLFTTFRPIPSMVFSAYSRARDDTNNISSNINSSRDTTNAFWRLLIVFFSSCLKLLARLRRWSTRFSFLCLCLVHLPSHQPTGGHVYQPSSVTFCSSSPFFLRIEMPLEYVEDPEYFKSLWG</sequence>
<dbReference type="EMBL" id="MU155283">
    <property type="protein sequence ID" value="KAF9476746.1"/>
    <property type="molecule type" value="Genomic_DNA"/>
</dbReference>
<evidence type="ECO:0000313" key="3">
    <source>
        <dbReference type="Proteomes" id="UP000807469"/>
    </source>
</evidence>
<feature type="transmembrane region" description="Helical" evidence="1">
    <location>
        <begin position="12"/>
        <end position="32"/>
    </location>
</feature>
<keyword evidence="1" id="KW-0472">Membrane</keyword>
<gene>
    <name evidence="2" type="ORF">BDN70DRAFT_153012</name>
</gene>